<evidence type="ECO:0000313" key="1">
    <source>
        <dbReference type="EMBL" id="CAG9955976.1"/>
    </source>
</evidence>
<accession>A0ACA9UR88</accession>
<protein>
    <submittedName>
        <fullName evidence="1">Uncharacterized protein</fullName>
    </submittedName>
</protein>
<evidence type="ECO:0000313" key="2">
    <source>
        <dbReference type="Proteomes" id="UP000836387"/>
    </source>
</evidence>
<name>A0ACA9UR88_BIOOC</name>
<dbReference type="Proteomes" id="UP000836387">
    <property type="component" value="Unassembled WGS sequence"/>
</dbReference>
<reference evidence="1" key="2">
    <citation type="submission" date="2021-10" db="EMBL/GenBank/DDBJ databases">
        <authorList>
            <person name="Piombo E."/>
        </authorList>
    </citation>
    <scope>NUCLEOTIDE SEQUENCE</scope>
</reference>
<keyword evidence="2" id="KW-1185">Reference proteome</keyword>
<sequence>MDIIRVTGQALASSINSALQSHTTGFLINSKFDRKDISDFDLEADQYFMSSSNKIKQRYILRATDRSCYNVVQEITDGKTWPEARDALKYKYAQEDSINPIAIRRKLEKMRYKRGLSNKEAETFLRQYIFLVRKLDPKGWDFSNYYSPDLVDTIPKSVSRSLKASKEDLIKKSYSDLHAEYTERLERILSFENLSNPESSEEELLKVQSYRTPSSSLCERKSVIKLPDSIVFNTLRGKGELKRQLRVPNGIPIESWDPTRDEEEIINRHIRYAEGTPYRPVTVEVLQSTSVNSNTFARDDNDKQSECAFDTHDLHAFPSIHNVQQPLINAGEGKRLCNSNNPEKRGATTQDAGITGEEDLDHKPEIKRTVVREGNLIRQKKHALPIGANTEDKLRMIIHEQLSSALLRTYISVAE</sequence>
<organism evidence="1 2">
    <name type="scientific">Clonostachys rosea f. rosea IK726</name>
    <dbReference type="NCBI Taxonomy" id="1349383"/>
    <lineage>
        <taxon>Eukaryota</taxon>
        <taxon>Fungi</taxon>
        <taxon>Dikarya</taxon>
        <taxon>Ascomycota</taxon>
        <taxon>Pezizomycotina</taxon>
        <taxon>Sordariomycetes</taxon>
        <taxon>Hypocreomycetidae</taxon>
        <taxon>Hypocreales</taxon>
        <taxon>Bionectriaceae</taxon>
        <taxon>Clonostachys</taxon>
    </lineage>
</organism>
<dbReference type="EMBL" id="CADEHS020000642">
    <property type="protein sequence ID" value="CAG9955976.1"/>
    <property type="molecule type" value="Genomic_DNA"/>
</dbReference>
<reference evidence="1" key="1">
    <citation type="submission" date="2020-04" db="EMBL/GenBank/DDBJ databases">
        <authorList>
            <person name="Broberg M."/>
        </authorList>
    </citation>
    <scope>NUCLEOTIDE SEQUENCE</scope>
</reference>
<comment type="caution">
    <text evidence="1">The sequence shown here is derived from an EMBL/GenBank/DDBJ whole genome shotgun (WGS) entry which is preliminary data.</text>
</comment>
<proteinExistence type="predicted"/>
<gene>
    <name evidence="1" type="ORF">CRV2_00017649</name>
</gene>